<evidence type="ECO:0000256" key="2">
    <source>
        <dbReference type="SAM" id="SignalP"/>
    </source>
</evidence>
<evidence type="ECO:0000256" key="1">
    <source>
        <dbReference type="SAM" id="MobiDB-lite"/>
    </source>
</evidence>
<feature type="domain" description="DUF1995" evidence="3">
    <location>
        <begin position="86"/>
        <end position="380"/>
    </location>
</feature>
<evidence type="ECO:0000313" key="5">
    <source>
        <dbReference type="Proteomes" id="UP001530293"/>
    </source>
</evidence>
<proteinExistence type="predicted"/>
<dbReference type="InterPro" id="IPR018962">
    <property type="entry name" value="DUF1995"/>
</dbReference>
<dbReference type="PANTHER" id="PTHR34051:SF2">
    <property type="entry name" value="PROTEIN LPA3"/>
    <property type="match status" value="1"/>
</dbReference>
<organism evidence="4 5">
    <name type="scientific">Discostella pseudostelligera</name>
    <dbReference type="NCBI Taxonomy" id="259834"/>
    <lineage>
        <taxon>Eukaryota</taxon>
        <taxon>Sar</taxon>
        <taxon>Stramenopiles</taxon>
        <taxon>Ochrophyta</taxon>
        <taxon>Bacillariophyta</taxon>
        <taxon>Coscinodiscophyceae</taxon>
        <taxon>Thalassiosirophycidae</taxon>
        <taxon>Stephanodiscales</taxon>
        <taxon>Stephanodiscaceae</taxon>
        <taxon>Discostella</taxon>
    </lineage>
</organism>
<reference evidence="4 5" key="1">
    <citation type="submission" date="2024-10" db="EMBL/GenBank/DDBJ databases">
        <title>Updated reference genomes for cyclostephanoid diatoms.</title>
        <authorList>
            <person name="Roberts W.R."/>
            <person name="Alverson A.J."/>
        </authorList>
    </citation>
    <scope>NUCLEOTIDE SEQUENCE [LARGE SCALE GENOMIC DNA]</scope>
    <source>
        <strain evidence="4 5">AJA232-27</strain>
    </source>
</reference>
<dbReference type="Proteomes" id="UP001530293">
    <property type="component" value="Unassembled WGS sequence"/>
</dbReference>
<protein>
    <recommendedName>
        <fullName evidence="3">DUF1995 domain-containing protein</fullName>
    </recommendedName>
</protein>
<feature type="compositionally biased region" description="Polar residues" evidence="1">
    <location>
        <begin position="46"/>
        <end position="55"/>
    </location>
</feature>
<comment type="caution">
    <text evidence="4">The sequence shown here is derived from an EMBL/GenBank/DDBJ whole genome shotgun (WGS) entry which is preliminary data.</text>
</comment>
<dbReference type="AlphaFoldDB" id="A0ABD3M8B9"/>
<dbReference type="PANTHER" id="PTHR34051">
    <property type="entry name" value="PROTEIN LOW PSII ACCUMULATION 3, CHLOROPLASTIC"/>
    <property type="match status" value="1"/>
</dbReference>
<gene>
    <name evidence="4" type="ORF">ACHAWU_001713</name>
</gene>
<evidence type="ECO:0000259" key="3">
    <source>
        <dbReference type="Pfam" id="PF09353"/>
    </source>
</evidence>
<name>A0ABD3M8B9_9STRA</name>
<feature type="signal peptide" evidence="2">
    <location>
        <begin position="1"/>
        <end position="27"/>
    </location>
</feature>
<sequence>MRIHRLILHVTSFAVVLSLSNTCNCNAFVTPSTNARRRTSLPMFGSASTNKSNLQPSTSSSLTPLPRGISPFEKSLSKNIDVQADFRQKAKRAIDSAIRDGVTKIEIEFPPLIGGSQSKSQFDDFDNIQELDKNKDWTMLLAPMFLGDSYYQKGKTWLIFPDLKECEIAKKEWAGKRYQEATFTTIEAVTNFVSAGSKNSDGASAATTSGYDAPWGSSFVSGLSKIMGGEKGDAGLLGDQAALDPILEGENFPATLWLVIQPGNGGPVEDWVNCEKMSFAQPNTPVVIINGALDKVRGGFYPAVFFPKLAATVDRFYKKFESAFYLKPFSDKGVYGWLYRVYPEPWQVVLENVKPGKDGNPVVEYVTVAVLDKRPMYSEVVSMLVKASQGNK</sequence>
<evidence type="ECO:0000313" key="4">
    <source>
        <dbReference type="EMBL" id="KAL3760203.1"/>
    </source>
</evidence>
<feature type="chain" id="PRO_5044788945" description="DUF1995 domain-containing protein" evidence="2">
    <location>
        <begin position="28"/>
        <end position="392"/>
    </location>
</feature>
<dbReference type="EMBL" id="JALLBG020000190">
    <property type="protein sequence ID" value="KAL3760203.1"/>
    <property type="molecule type" value="Genomic_DNA"/>
</dbReference>
<keyword evidence="2" id="KW-0732">Signal</keyword>
<accession>A0ABD3M8B9</accession>
<dbReference type="Pfam" id="PF09353">
    <property type="entry name" value="DUF1995"/>
    <property type="match status" value="1"/>
</dbReference>
<dbReference type="InterPro" id="IPR044687">
    <property type="entry name" value="LPA3"/>
</dbReference>
<keyword evidence="5" id="KW-1185">Reference proteome</keyword>
<feature type="region of interest" description="Disordered" evidence="1">
    <location>
        <begin position="42"/>
        <end position="63"/>
    </location>
</feature>